<comment type="catalytic activity">
    <reaction evidence="10 11">
        <text>L-lysyl(79)-[histone H3] + 3 S-adenosyl-L-methionine = N(6),N(6),N(6)-trimethyl-L-lysyl(79)-[histone H3] + 3 S-adenosyl-L-homocysteine + 3 H(+)</text>
        <dbReference type="Rhea" id="RHEA:60328"/>
        <dbReference type="Rhea" id="RHEA-COMP:15549"/>
        <dbReference type="Rhea" id="RHEA-COMP:15552"/>
        <dbReference type="ChEBI" id="CHEBI:15378"/>
        <dbReference type="ChEBI" id="CHEBI:29969"/>
        <dbReference type="ChEBI" id="CHEBI:57856"/>
        <dbReference type="ChEBI" id="CHEBI:59789"/>
        <dbReference type="ChEBI" id="CHEBI:61961"/>
        <dbReference type="EC" id="2.1.1.360"/>
    </reaction>
</comment>
<dbReference type="InterPro" id="IPR030445">
    <property type="entry name" value="H3-K79_meTrfase"/>
</dbReference>
<feature type="compositionally biased region" description="Basic and acidic residues" evidence="13">
    <location>
        <begin position="2469"/>
        <end position="2481"/>
    </location>
</feature>
<comment type="similarity">
    <text evidence="11">Belongs to the class I-like SAM-binding methyltransferase superfamily. DOT1 family.</text>
</comment>
<feature type="region of interest" description="Disordered" evidence="13">
    <location>
        <begin position="1607"/>
        <end position="1832"/>
    </location>
</feature>
<keyword evidence="8 11" id="KW-0539">Nucleus</keyword>
<evidence type="ECO:0000256" key="6">
    <source>
        <dbReference type="ARBA" id="ARBA00022691"/>
    </source>
</evidence>
<feature type="region of interest" description="Disordered" evidence="13">
    <location>
        <begin position="1548"/>
        <end position="1572"/>
    </location>
</feature>
<dbReference type="Pfam" id="PF08123">
    <property type="entry name" value="DOT1"/>
    <property type="match status" value="1"/>
</dbReference>
<dbReference type="GO" id="GO:0140956">
    <property type="term" value="F:histone H3K79 trimethyltransferase activity"/>
    <property type="evidence" value="ECO:0007669"/>
    <property type="project" value="UniProtKB-EC"/>
</dbReference>
<dbReference type="InterPro" id="IPR025789">
    <property type="entry name" value="DOT1_dom"/>
</dbReference>
<evidence type="ECO:0000256" key="9">
    <source>
        <dbReference type="ARBA" id="ARBA00029821"/>
    </source>
</evidence>
<dbReference type="EC" id="2.1.1.360" evidence="2 11"/>
<feature type="compositionally biased region" description="Polar residues" evidence="13">
    <location>
        <begin position="2145"/>
        <end position="2184"/>
    </location>
</feature>
<accession>A0A9W3ADM2</accession>
<evidence type="ECO:0000256" key="2">
    <source>
        <dbReference type="ARBA" id="ARBA00012190"/>
    </source>
</evidence>
<feature type="compositionally biased region" description="Basic residues" evidence="13">
    <location>
        <begin position="1705"/>
        <end position="1735"/>
    </location>
</feature>
<dbReference type="GO" id="GO:0005634">
    <property type="term" value="C:nucleus"/>
    <property type="evidence" value="ECO:0007669"/>
    <property type="project" value="UniProtKB-SubCell"/>
</dbReference>
<dbReference type="GO" id="GO:0006281">
    <property type="term" value="P:DNA repair"/>
    <property type="evidence" value="ECO:0007669"/>
    <property type="project" value="TreeGrafter"/>
</dbReference>
<feature type="compositionally biased region" description="Basic and acidic residues" evidence="13">
    <location>
        <begin position="457"/>
        <end position="466"/>
    </location>
</feature>
<protein>
    <recommendedName>
        <fullName evidence="3 11">Histone-lysine N-methyltransferase, H3 lysine-79 specific</fullName>
        <ecNumber evidence="2 11">2.1.1.360</ecNumber>
    </recommendedName>
    <alternativeName>
        <fullName evidence="9 11">Histone H3-K79 methyltransferase</fullName>
    </alternativeName>
</protein>
<evidence type="ECO:0000256" key="5">
    <source>
        <dbReference type="ARBA" id="ARBA00022679"/>
    </source>
</evidence>
<reference evidence="16" key="1">
    <citation type="submission" date="2025-08" db="UniProtKB">
        <authorList>
            <consortium name="RefSeq"/>
        </authorList>
    </citation>
    <scope>IDENTIFICATION</scope>
</reference>
<evidence type="ECO:0000313" key="16">
    <source>
        <dbReference type="RefSeq" id="XP_055885294.1"/>
    </source>
</evidence>
<dbReference type="GO" id="GO:0032259">
    <property type="term" value="P:methylation"/>
    <property type="evidence" value="ECO:0007669"/>
    <property type="project" value="UniProtKB-KW"/>
</dbReference>
<comment type="function">
    <text evidence="11">Histone methyltransferase that specifically trimethylates histone H3 to form H3K79me3. This methylation is required for telomere silencing and for the pachytene checkpoint during the meiotic cell cycle by allowing the recruitment of RAD9 to double strand breaks. Nucleosomes are preferred as substrate compared to free histone.</text>
</comment>
<keyword evidence="15" id="KW-1185">Reference proteome</keyword>
<gene>
    <name evidence="16" type="primary">LOC106066828</name>
</gene>
<feature type="coiled-coil region" evidence="12">
    <location>
        <begin position="650"/>
        <end position="677"/>
    </location>
</feature>
<name>A0A9W3ADM2_BIOGL</name>
<feature type="compositionally biased region" description="Polar residues" evidence="13">
    <location>
        <begin position="1691"/>
        <end position="1700"/>
    </location>
</feature>
<evidence type="ECO:0000256" key="10">
    <source>
        <dbReference type="ARBA" id="ARBA00047770"/>
    </source>
</evidence>
<feature type="compositionally biased region" description="Polar residues" evidence="13">
    <location>
        <begin position="1943"/>
        <end position="1986"/>
    </location>
</feature>
<feature type="region of interest" description="Disordered" evidence="13">
    <location>
        <begin position="1081"/>
        <end position="1101"/>
    </location>
</feature>
<keyword evidence="6 11" id="KW-0949">S-adenosyl-L-methionine</keyword>
<keyword evidence="5 11" id="KW-0808">Transferase</keyword>
<evidence type="ECO:0000256" key="4">
    <source>
        <dbReference type="ARBA" id="ARBA00022603"/>
    </source>
</evidence>
<dbReference type="RefSeq" id="XP_055885294.1">
    <property type="nucleotide sequence ID" value="XM_056029319.1"/>
</dbReference>
<dbReference type="PANTHER" id="PTHR21451">
    <property type="entry name" value="HISTONE H3 METHYLTRANSFERASE"/>
    <property type="match status" value="1"/>
</dbReference>
<dbReference type="PANTHER" id="PTHR21451:SF0">
    <property type="entry name" value="HISTONE-LYSINE N-METHYLTRANSFERASE, H3 LYSINE-79 SPECIFIC"/>
    <property type="match status" value="1"/>
</dbReference>
<feature type="region of interest" description="Disordered" evidence="13">
    <location>
        <begin position="1942"/>
        <end position="2079"/>
    </location>
</feature>
<keyword evidence="7 11" id="KW-0156">Chromatin regulator</keyword>
<dbReference type="OrthoDB" id="443402at2759"/>
<feature type="compositionally biased region" description="Basic and acidic residues" evidence="13">
    <location>
        <begin position="1816"/>
        <end position="1832"/>
    </location>
</feature>
<dbReference type="PROSITE" id="PS51569">
    <property type="entry name" value="DOT1"/>
    <property type="match status" value="1"/>
</dbReference>
<dbReference type="SUPFAM" id="SSF53335">
    <property type="entry name" value="S-adenosyl-L-methionine-dependent methyltransferases"/>
    <property type="match status" value="1"/>
</dbReference>
<evidence type="ECO:0000256" key="11">
    <source>
        <dbReference type="RuleBase" id="RU271113"/>
    </source>
</evidence>
<evidence type="ECO:0000256" key="8">
    <source>
        <dbReference type="ARBA" id="ARBA00023242"/>
    </source>
</evidence>
<feature type="domain" description="DOT1" evidence="14">
    <location>
        <begin position="14"/>
        <end position="331"/>
    </location>
</feature>
<feature type="region of interest" description="Disordered" evidence="13">
    <location>
        <begin position="519"/>
        <end position="545"/>
    </location>
</feature>
<feature type="compositionally biased region" description="Low complexity" evidence="13">
    <location>
        <begin position="2019"/>
        <end position="2046"/>
    </location>
</feature>
<dbReference type="CDD" id="cd20902">
    <property type="entry name" value="CC_DOT1L"/>
    <property type="match status" value="1"/>
</dbReference>
<comment type="miscellaneous">
    <text evidence="11">In contrast to other lysine histone methyltransferases, it does not contain a SET domain, suggesting the existence of another mechanism for methylation of lysine residues of histones.</text>
</comment>
<feature type="compositionally biased region" description="Polar residues" evidence="13">
    <location>
        <begin position="535"/>
        <end position="545"/>
    </location>
</feature>
<dbReference type="GeneID" id="106066828"/>
<feature type="region of interest" description="Disordered" evidence="13">
    <location>
        <begin position="337"/>
        <end position="476"/>
    </location>
</feature>
<evidence type="ECO:0000256" key="12">
    <source>
        <dbReference type="SAM" id="Coils"/>
    </source>
</evidence>
<dbReference type="Gene3D" id="3.40.50.150">
    <property type="entry name" value="Vaccinia Virus protein VP39"/>
    <property type="match status" value="1"/>
</dbReference>
<keyword evidence="4 11" id="KW-0489">Methyltransferase</keyword>
<feature type="compositionally biased region" description="Polar residues" evidence="13">
    <location>
        <begin position="438"/>
        <end position="454"/>
    </location>
</feature>
<feature type="compositionally biased region" description="Low complexity" evidence="13">
    <location>
        <begin position="1764"/>
        <end position="1773"/>
    </location>
</feature>
<feature type="compositionally biased region" description="Polar residues" evidence="13">
    <location>
        <begin position="1613"/>
        <end position="1622"/>
    </location>
</feature>
<organism evidence="15 16">
    <name type="scientific">Biomphalaria glabrata</name>
    <name type="common">Bloodfluke planorb</name>
    <name type="synonym">Freshwater snail</name>
    <dbReference type="NCBI Taxonomy" id="6526"/>
    <lineage>
        <taxon>Eukaryota</taxon>
        <taxon>Metazoa</taxon>
        <taxon>Spiralia</taxon>
        <taxon>Lophotrochozoa</taxon>
        <taxon>Mollusca</taxon>
        <taxon>Gastropoda</taxon>
        <taxon>Heterobranchia</taxon>
        <taxon>Euthyneura</taxon>
        <taxon>Panpulmonata</taxon>
        <taxon>Hygrophila</taxon>
        <taxon>Lymnaeoidea</taxon>
        <taxon>Planorbidae</taxon>
        <taxon>Biomphalaria</taxon>
    </lineage>
</organism>
<evidence type="ECO:0000256" key="1">
    <source>
        <dbReference type="ARBA" id="ARBA00004123"/>
    </source>
</evidence>
<dbReference type="GO" id="GO:0000077">
    <property type="term" value="P:DNA damage checkpoint signaling"/>
    <property type="evidence" value="ECO:0007669"/>
    <property type="project" value="TreeGrafter"/>
</dbReference>
<evidence type="ECO:0000256" key="13">
    <source>
        <dbReference type="SAM" id="MobiDB-lite"/>
    </source>
</evidence>
<dbReference type="FunFam" id="3.40.50.150:FF:000033">
    <property type="entry name" value="Histone-lysine N-methyltransferase, H3 lysine-79 specific"/>
    <property type="match status" value="1"/>
</dbReference>
<sequence>MAQKLKLHSPVGAEPLILKWPVATSEGKEGPEEIVDTIRLVCDDFSELKTALETKILKPGEDVSSYDYEQTKSLCERYNKAIEGIRQLMKGSAKQRQFNKRASMMQLKHILQQCYNHSVTDPEKLNHYEPFSPEVYGETSFELVEQMIKSVKFTESDYFIDLGSGVGQVILQVSAATNCKFCYGVEKAEWPAEYAVGMEREFHRWMKWYGKEHGDFLIEKGDFLHDDVKEKLNKATIVFVNNFAFGPVVDHELKQRFANCLKEGARIVSSKAFCPLNFRITERNLSDIGTIMTVEELSPLCGAVSWTGKPFAYYVHTIDRTLLEKYFIRLKNPAKRDELEPRKDRKGRPVLSIKEKINGALSAGSDSNSNGRWRRVRGSQRENDSPPSVTAAKVLDFDSNSNSSFTNSTTNSAVTEDSGTVIFGPTTRRQWNEYVKKPQSQSGTENDNDSSTADAVTETKVKEVSKQLKQKKKRMKTVKRLNNGALGMRQMQVGKKPPAETSAVKSKAAVKLRPRLNRNVAKKGSPNGPAPILATSGNQSPVTHTISSSPVSMASSVASSQPLDSLNLLHAHTIMSTSGKDPTEQVCYNDKRMTETSSAYFKPTVQQQTVSMLEKQAGVLQYFESFKQSLLSFLAFMQTPQYKAILLLQIEQEKCKNAELLAKTEGLEKEISMLQRDGVKLIKDRLKEMGIKADTPRELISQAKDIVLQHHELKSQTASLGAQINALQAEHNQKITAYKNVMDRKSCMHPNKNGLTSHSNMVMDKDQYEQRKLLADVDRLYTELQFLQDVNRKYTSKMDFGGYSQLDHNLNHSNKQPLPNGVSKSAGITHLMKEKKDMKENYDTFDEVLVTLKREVTTALHNGMTRSSAVRGKIDSIPKQESDRLIKGNCLQLPLSVEISQKPIVGVREFEPKPKKSVGQPFKKPSTSVKEVADESKTSLHVSSPWIPDTMEVASVPNCNSRILPPGTKIDIKKAPKPNGVKNLLRGKITENINFTQLQNSESVISHISKSNALASSVSSTSLLYTDIEKSAAEDLISLKESISSPSKDKATLNHNATVITPVHRIHSQREIIVSTQKKGSSIYSSSSSNNLNDSAKSAITSSPEGMVNASRISHPPSGSILSQGFLKQSLNVATTSSERAVSQMSVMCNMPLANGYLKHKSSEVAINTPAKIRSIDSRNDVKTSSSSTPLQLGQVFQSMQTPMSSLAQILTTSAEQSRGATGGSILSSSLGHIVSSVSRGGGSVPFVTIQSPHVNAVPSTQTTNGLQPALLKILQQPLLLPPKPSTGSHGSLTNGVTGASLSLTSQVQQNSSESLGHTVKLLDGKGCLQSPLHNSLVVTELDVDVGMAQDEQCSLAPSTYKCLNEDPSEVDILDSKLYVGRRQTRSFHASTSRACEPYAKILTFLEGGKTDENNFIYSDSLHNDMEMEGCTYKSRKSLAVLLKREAKLEKMAETKSEIEILKNHSLNSINNKKCNTSLIDVTLPTSQCEHVLDAGASGAQNVVCMETQNNTKDSLESDEPLEQCNDHVDCAVNSKNGNIEKTLGSQTSQTLLEDDKHKKSSTSVSLHHKSGVFHSKSRALNDSAHQMNQDSSQPQKLEKTYANDLKAKLRQSKTPESSITKVDQPKRRDWSSTSVKKQTVSKVSKSHARHSKERDLSPGPPKLERAISPPVLRRRSVTDKNEKTTDLSNEKVNSNFHNNQESKKHSHRSVQRCNSRSHSKKHRSSSPVRKSRSPRVKERGSVSPNHNKRHTIDSLFHKGSHMSTESVRSSSKSSDKTAIKSNSRHSSSSSFRSKKRSNAKNYNADKKKNKKKKSPKLDSHNEEPAYSKEKSISAMMCNNSQALKVEHSPGMSSSQQVCPSEFIKSNQENLDHPLIQLSHLDSPDSMLTPNSMSANGDTDSADVMTFCTEDGSSKQCPDDILDACLNKEVVTHTFPDVEQFSLPLTPQKTPNSCPNSPFTDTSLMSTDKISEDTTLSQQESHQTTKAMEVAVEEPPSQNIKKGPHTPPGSPLFNHQSRSRYPSISSSSSRGSSYDSSSSSSSYSDSSSDDTKKRKRRRCQDKVKKTPPRKLSTLNPPINLSIGSPPIATVQYSPMPNPSVTGFNYNQLRMGPGCALSPLSVCTQQSSGYQMVTSDTMRSPNLLKSPNSSCTQKQFPSLHTPLLSPNSAVSSSTAHITHSGNIHSNDTKTSLDTKNNPDFEPDLNSENLEDSLKRITNVSLSRPNSLDLVTSTIKEEHSSVYKVKNVAVRDFETIVKDHNANHTSLITSNSSTTTALLSPCSVKNRKYNTVSPVVESTFCATTCEKMSVAAGFVEPCSPQQTPSVMTHMKSFSKHSGVDSLCTKDVKEVKNVDLIEPQFYSFSQQSCNHQQQQHLQPSYNHHQPSKILPVQRTQLPPSHGMPHHFHSHGLQPPNTSRLGFAPRSGHHLPQWNSIGPHGHTPYPHGGLPRFNKTRHPLRPPGHPTGFRDPSLAEHSHTGKDFNPHGAVDQSYGPGQWDHHPPYRIGLGSSCGLGRVYQHKHYYHNKIHPHH</sequence>
<evidence type="ECO:0000259" key="14">
    <source>
        <dbReference type="PROSITE" id="PS51569"/>
    </source>
</evidence>
<evidence type="ECO:0000313" key="15">
    <source>
        <dbReference type="Proteomes" id="UP001165740"/>
    </source>
</evidence>
<evidence type="ECO:0000256" key="7">
    <source>
        <dbReference type="ARBA" id="ARBA00022853"/>
    </source>
</evidence>
<feature type="compositionally biased region" description="Low complexity" evidence="13">
    <location>
        <begin position="399"/>
        <end position="412"/>
    </location>
</feature>
<dbReference type="Proteomes" id="UP001165740">
    <property type="component" value="Chromosome 5"/>
</dbReference>
<keyword evidence="12" id="KW-0175">Coiled coil</keyword>
<feature type="region of interest" description="Disordered" evidence="13">
    <location>
        <begin position="2145"/>
        <end position="2205"/>
    </location>
</feature>
<proteinExistence type="inferred from homology"/>
<feature type="compositionally biased region" description="Low complexity" evidence="13">
    <location>
        <begin position="1632"/>
        <end position="1644"/>
    </location>
</feature>
<feature type="compositionally biased region" description="Basic and acidic residues" evidence="13">
    <location>
        <begin position="2185"/>
        <end position="2197"/>
    </location>
</feature>
<evidence type="ECO:0000256" key="3">
    <source>
        <dbReference type="ARBA" id="ARBA00020987"/>
    </source>
</evidence>
<comment type="subcellular location">
    <subcellularLocation>
        <location evidence="1 11">Nucleus</location>
    </subcellularLocation>
</comment>
<feature type="compositionally biased region" description="Low complexity" evidence="13">
    <location>
        <begin position="1081"/>
        <end position="1098"/>
    </location>
</feature>
<dbReference type="Gene3D" id="1.10.260.60">
    <property type="match status" value="1"/>
</dbReference>
<feature type="compositionally biased region" description="Basic and acidic residues" evidence="13">
    <location>
        <begin position="1677"/>
        <end position="1690"/>
    </location>
</feature>
<feature type="region of interest" description="Disordered" evidence="13">
    <location>
        <begin position="2457"/>
        <end position="2495"/>
    </location>
</feature>
<dbReference type="InterPro" id="IPR029063">
    <property type="entry name" value="SAM-dependent_MTases_sf"/>
</dbReference>
<feature type="compositionally biased region" description="Low complexity" evidence="13">
    <location>
        <begin position="1780"/>
        <end position="1792"/>
    </location>
</feature>